<comment type="caution">
    <text evidence="1">The sequence shown here is derived from an EMBL/GenBank/DDBJ whole genome shotgun (WGS) entry which is preliminary data.</text>
</comment>
<reference evidence="1 2" key="1">
    <citation type="submission" date="2015-09" db="EMBL/GenBank/DDBJ databases">
        <title>Genome sequence of ICMP 13104.</title>
        <authorList>
            <person name="Visnovsky S."/>
            <person name="Lu A."/>
            <person name="Panda P."/>
            <person name="Pitman A."/>
        </authorList>
    </citation>
    <scope>NUCLEOTIDE SEQUENCE [LARGE SCALE GENOMIC DNA]</scope>
    <source>
        <strain evidence="1 2">ICMP 13104</strain>
    </source>
</reference>
<sequence length="115" mass="13500">MVFSFYGLFLKRNVQGLDWFRRPQDLPVQMACYLARFASMYVPWRLSCARMRVLLFSSVPMADGFWCDAGRFSYTPVIWFGSKVGRQAPATVRQAYHRITYWLIPTHVTFGRGHH</sequence>
<evidence type="ECO:0000313" key="2">
    <source>
        <dbReference type="Proteomes" id="UP000053048"/>
    </source>
</evidence>
<dbReference type="AlphaFoldDB" id="A0A0W0HFA4"/>
<protein>
    <submittedName>
        <fullName evidence="1">Uncharacterized protein</fullName>
    </submittedName>
</protein>
<gene>
    <name evidence="1" type="ORF">AO067_19645</name>
</gene>
<dbReference type="Proteomes" id="UP000053048">
    <property type="component" value="Unassembled WGS sequence"/>
</dbReference>
<evidence type="ECO:0000313" key="1">
    <source>
        <dbReference type="EMBL" id="KTB59529.1"/>
    </source>
</evidence>
<proteinExistence type="predicted"/>
<dbReference type="EMBL" id="LKEJ01000148">
    <property type="protein sequence ID" value="KTB59529.1"/>
    <property type="molecule type" value="Genomic_DNA"/>
</dbReference>
<name>A0A0W0HFA4_PSEVI</name>
<keyword evidence="2" id="KW-1185">Reference proteome</keyword>
<organism evidence="1 2">
    <name type="scientific">Pseudomonas viridiflava ICMP 13104</name>
    <dbReference type="NCBI Taxonomy" id="1198305"/>
    <lineage>
        <taxon>Bacteria</taxon>
        <taxon>Pseudomonadati</taxon>
        <taxon>Pseudomonadota</taxon>
        <taxon>Gammaproteobacteria</taxon>
        <taxon>Pseudomonadales</taxon>
        <taxon>Pseudomonadaceae</taxon>
        <taxon>Pseudomonas</taxon>
    </lineage>
</organism>
<accession>A0A0W0HFA4</accession>